<accession>A0A8S5RKD7</accession>
<keyword evidence="1" id="KW-0812">Transmembrane</keyword>
<keyword evidence="1" id="KW-1133">Transmembrane helix</keyword>
<name>A0A8S5RKD7_9VIRU</name>
<protein>
    <submittedName>
        <fullName evidence="2">Uncharacterized protein</fullName>
    </submittedName>
</protein>
<keyword evidence="1" id="KW-0472">Membrane</keyword>
<organism evidence="2">
    <name type="scientific">virus sp. ctEQ64</name>
    <dbReference type="NCBI Taxonomy" id="2825809"/>
    <lineage>
        <taxon>Viruses</taxon>
    </lineage>
</organism>
<sequence>MVISYFKRNFFMSRSYIIRRKVNSFIQYYIKGTFLCLIIIILYY</sequence>
<reference evidence="2" key="1">
    <citation type="journal article" date="2021" name="Proc. Natl. Acad. Sci. U.S.A.">
        <title>A Catalog of Tens of Thousands of Viruses from Human Metagenomes Reveals Hidden Associations with Chronic Diseases.</title>
        <authorList>
            <person name="Tisza M.J."/>
            <person name="Buck C.B."/>
        </authorList>
    </citation>
    <scope>NUCLEOTIDE SEQUENCE</scope>
    <source>
        <strain evidence="2">CtEQ64</strain>
    </source>
</reference>
<evidence type="ECO:0000313" key="2">
    <source>
        <dbReference type="EMBL" id="DAE31856.1"/>
    </source>
</evidence>
<proteinExistence type="predicted"/>
<feature type="transmembrane region" description="Helical" evidence="1">
    <location>
        <begin position="21"/>
        <end position="43"/>
    </location>
</feature>
<dbReference type="EMBL" id="BK059112">
    <property type="protein sequence ID" value="DAE31856.1"/>
    <property type="molecule type" value="Genomic_DNA"/>
</dbReference>
<evidence type="ECO:0000256" key="1">
    <source>
        <dbReference type="SAM" id="Phobius"/>
    </source>
</evidence>